<dbReference type="AlphaFoldDB" id="A0A0G1DGA6"/>
<dbReference type="GO" id="GO:0015627">
    <property type="term" value="C:type II protein secretion system complex"/>
    <property type="evidence" value="ECO:0007669"/>
    <property type="project" value="InterPro"/>
</dbReference>
<evidence type="ECO:0000313" key="3">
    <source>
        <dbReference type="Proteomes" id="UP000034894"/>
    </source>
</evidence>
<dbReference type="Pfam" id="PF07963">
    <property type="entry name" value="N_methyl"/>
    <property type="match status" value="1"/>
</dbReference>
<dbReference type="STRING" id="1618443.UV73_C0009G0045"/>
<comment type="caution">
    <text evidence="2">The sequence shown here is derived from an EMBL/GenBank/DDBJ whole genome shotgun (WGS) entry which is preliminary data.</text>
</comment>
<keyword evidence="1" id="KW-0488">Methylation</keyword>
<dbReference type="SUPFAM" id="SSF54523">
    <property type="entry name" value="Pili subunits"/>
    <property type="match status" value="1"/>
</dbReference>
<reference evidence="2 3" key="1">
    <citation type="journal article" date="2015" name="Nature">
        <title>rRNA introns, odd ribosomes, and small enigmatic genomes across a large radiation of phyla.</title>
        <authorList>
            <person name="Brown C.T."/>
            <person name="Hug L.A."/>
            <person name="Thomas B.C."/>
            <person name="Sharon I."/>
            <person name="Castelle C.J."/>
            <person name="Singh A."/>
            <person name="Wilkins M.J."/>
            <person name="Williams K.H."/>
            <person name="Banfield J.F."/>
        </authorList>
    </citation>
    <scope>NUCLEOTIDE SEQUENCE [LARGE SCALE GENOMIC DNA]</scope>
</reference>
<dbReference type="PRINTS" id="PR00813">
    <property type="entry name" value="BCTERIALGSPG"/>
</dbReference>
<protein>
    <recommendedName>
        <fullName evidence="4">General secretion pathway protein G, general secretion pathway protein G</fullName>
    </recommendedName>
</protein>
<dbReference type="InterPro" id="IPR045584">
    <property type="entry name" value="Pilin-like"/>
</dbReference>
<dbReference type="EMBL" id="LCFP01000009">
    <property type="protein sequence ID" value="KKS96694.1"/>
    <property type="molecule type" value="Genomic_DNA"/>
</dbReference>
<organism evidence="2 3">
    <name type="scientific">Candidatus Gottesmanbacteria bacterium GW2011_GWA2_43_14</name>
    <dbReference type="NCBI Taxonomy" id="1618443"/>
    <lineage>
        <taxon>Bacteria</taxon>
        <taxon>Candidatus Gottesmaniibacteriota</taxon>
    </lineage>
</organism>
<evidence type="ECO:0000313" key="2">
    <source>
        <dbReference type="EMBL" id="KKS96694.1"/>
    </source>
</evidence>
<dbReference type="InterPro" id="IPR012902">
    <property type="entry name" value="N_methyl_site"/>
</dbReference>
<dbReference type="InterPro" id="IPR000983">
    <property type="entry name" value="Bac_GSPG_pilin"/>
</dbReference>
<dbReference type="Proteomes" id="UP000034894">
    <property type="component" value="Unassembled WGS sequence"/>
</dbReference>
<evidence type="ECO:0008006" key="4">
    <source>
        <dbReference type="Google" id="ProtNLM"/>
    </source>
</evidence>
<proteinExistence type="predicted"/>
<dbReference type="NCBIfam" id="TIGR02532">
    <property type="entry name" value="IV_pilin_GFxxxE"/>
    <property type="match status" value="1"/>
</dbReference>
<dbReference type="Gene3D" id="3.30.700.10">
    <property type="entry name" value="Glycoprotein, Type 4 Pilin"/>
    <property type="match status" value="1"/>
</dbReference>
<name>A0A0G1DGA6_9BACT</name>
<sequence>MKRKGFTIIEILVSVALIALLSTMGVTGFQAVSRGGRDALRKTDLEQIRSALEIFKSDYGSYPDSSEECLPDIPPEYINNYPVDPKSDYRYCYNKTSPLTYELCAHLENGNADDLCGGWSACLSNCNYQVTNP</sequence>
<evidence type="ECO:0000256" key="1">
    <source>
        <dbReference type="ARBA" id="ARBA00022481"/>
    </source>
</evidence>
<accession>A0A0G1DGA6</accession>
<gene>
    <name evidence="2" type="ORF">UV73_C0009G0045</name>
</gene>
<dbReference type="GO" id="GO:0015628">
    <property type="term" value="P:protein secretion by the type II secretion system"/>
    <property type="evidence" value="ECO:0007669"/>
    <property type="project" value="InterPro"/>
</dbReference>